<evidence type="ECO:0008006" key="4">
    <source>
        <dbReference type="Google" id="ProtNLM"/>
    </source>
</evidence>
<dbReference type="Proteomes" id="UP000319210">
    <property type="component" value="Unassembled WGS sequence"/>
</dbReference>
<dbReference type="AlphaFoldDB" id="A0A4Y3QWM8"/>
<reference evidence="2 3" key="1">
    <citation type="submission" date="2019-06" db="EMBL/GenBank/DDBJ databases">
        <title>Whole genome shotgun sequence of Streptomyces cacaoi subsp. cacaoi NBRC 12748.</title>
        <authorList>
            <person name="Hosoyama A."/>
            <person name="Uohara A."/>
            <person name="Ohji S."/>
            <person name="Ichikawa N."/>
        </authorList>
    </citation>
    <scope>NUCLEOTIDE SEQUENCE [LARGE SCALE GENOMIC DNA]</scope>
    <source>
        <strain evidence="2 3">NBRC 12748</strain>
    </source>
</reference>
<sequence>MLAHPETLKRLVDRYETLRQQTGGRSPDTGERRELEDVSYTLCVATATRDISSALAVARARVCATRDRSEQAREAGERPGG</sequence>
<comment type="caution">
    <text evidence="2">The sequence shown here is derived from an EMBL/GenBank/DDBJ whole genome shotgun (WGS) entry which is preliminary data.</text>
</comment>
<dbReference type="OrthoDB" id="4320263at2"/>
<organism evidence="2 3">
    <name type="scientific">Streptomyces cacaoi</name>
    <dbReference type="NCBI Taxonomy" id="1898"/>
    <lineage>
        <taxon>Bacteria</taxon>
        <taxon>Bacillati</taxon>
        <taxon>Actinomycetota</taxon>
        <taxon>Actinomycetes</taxon>
        <taxon>Kitasatosporales</taxon>
        <taxon>Streptomycetaceae</taxon>
        <taxon>Streptomyces</taxon>
    </lineage>
</organism>
<gene>
    <name evidence="2" type="ORF">SCA03_23670</name>
</gene>
<evidence type="ECO:0000256" key="1">
    <source>
        <dbReference type="SAM" id="MobiDB-lite"/>
    </source>
</evidence>
<dbReference type="InterPro" id="IPR033457">
    <property type="entry name" value="DUF5133"/>
</dbReference>
<keyword evidence="3" id="KW-1185">Reference proteome</keyword>
<dbReference type="EMBL" id="BJMM01000009">
    <property type="protein sequence ID" value="GEB49816.1"/>
    <property type="molecule type" value="Genomic_DNA"/>
</dbReference>
<feature type="region of interest" description="Disordered" evidence="1">
    <location>
        <begin position="13"/>
        <end position="35"/>
    </location>
</feature>
<protein>
    <recommendedName>
        <fullName evidence="4">DUF5133 domain-containing protein</fullName>
    </recommendedName>
</protein>
<proteinExistence type="predicted"/>
<evidence type="ECO:0000313" key="3">
    <source>
        <dbReference type="Proteomes" id="UP000319210"/>
    </source>
</evidence>
<accession>A0A4Y3QWM8</accession>
<dbReference type="RefSeq" id="WP_030881264.1">
    <property type="nucleotide sequence ID" value="NZ_BJMM01000009.1"/>
</dbReference>
<name>A0A4Y3QWM8_STRCI</name>
<dbReference type="Pfam" id="PF17196">
    <property type="entry name" value="DUF5133"/>
    <property type="match status" value="1"/>
</dbReference>
<evidence type="ECO:0000313" key="2">
    <source>
        <dbReference type="EMBL" id="GEB49816.1"/>
    </source>
</evidence>